<dbReference type="InterPro" id="IPR011006">
    <property type="entry name" value="CheY-like_superfamily"/>
</dbReference>
<dbReference type="InterPro" id="IPR001789">
    <property type="entry name" value="Sig_transdc_resp-reg_receiver"/>
</dbReference>
<keyword evidence="1 2" id="KW-0597">Phosphoprotein</keyword>
<dbReference type="EMBL" id="JAHHHV010000040">
    <property type="protein sequence ID" value="MBW4465363.1"/>
    <property type="molecule type" value="Genomic_DNA"/>
</dbReference>
<dbReference type="PANTHER" id="PTHR44591">
    <property type="entry name" value="STRESS RESPONSE REGULATOR PROTEIN 1"/>
    <property type="match status" value="1"/>
</dbReference>
<dbReference type="PANTHER" id="PTHR44591:SF3">
    <property type="entry name" value="RESPONSE REGULATORY DOMAIN-CONTAINING PROTEIN"/>
    <property type="match status" value="1"/>
</dbReference>
<dbReference type="PROSITE" id="PS50110">
    <property type="entry name" value="RESPONSE_REGULATORY"/>
    <property type="match status" value="1"/>
</dbReference>
<protein>
    <submittedName>
        <fullName evidence="4">Response regulator</fullName>
    </submittedName>
</protein>
<feature type="modified residue" description="4-aspartylphosphate" evidence="2">
    <location>
        <position position="52"/>
    </location>
</feature>
<evidence type="ECO:0000259" key="3">
    <source>
        <dbReference type="PROSITE" id="PS50110"/>
    </source>
</evidence>
<name>A0A951P9X8_9CYAN</name>
<dbReference type="InterPro" id="IPR050595">
    <property type="entry name" value="Bact_response_regulator"/>
</dbReference>
<gene>
    <name evidence="4" type="ORF">KME07_07975</name>
</gene>
<reference evidence="4" key="1">
    <citation type="submission" date="2021-05" db="EMBL/GenBank/DDBJ databases">
        <authorList>
            <person name="Pietrasiak N."/>
            <person name="Ward R."/>
            <person name="Stajich J.E."/>
            <person name="Kurbessoian T."/>
        </authorList>
    </citation>
    <scope>NUCLEOTIDE SEQUENCE</scope>
    <source>
        <strain evidence="4">GSE-TBD4-15B</strain>
    </source>
</reference>
<comment type="caution">
    <text evidence="4">The sequence shown here is derived from an EMBL/GenBank/DDBJ whole genome shotgun (WGS) entry which is preliminary data.</text>
</comment>
<dbReference type="Gene3D" id="3.40.50.2300">
    <property type="match status" value="1"/>
</dbReference>
<dbReference type="SUPFAM" id="SSF52172">
    <property type="entry name" value="CheY-like"/>
    <property type="match status" value="1"/>
</dbReference>
<dbReference type="GO" id="GO:0000160">
    <property type="term" value="P:phosphorelay signal transduction system"/>
    <property type="evidence" value="ECO:0007669"/>
    <property type="project" value="InterPro"/>
</dbReference>
<organism evidence="4 5">
    <name type="scientific">Pegethrix bostrychoides GSE-TBD4-15B</name>
    <dbReference type="NCBI Taxonomy" id="2839662"/>
    <lineage>
        <taxon>Bacteria</taxon>
        <taxon>Bacillati</taxon>
        <taxon>Cyanobacteriota</taxon>
        <taxon>Cyanophyceae</taxon>
        <taxon>Oculatellales</taxon>
        <taxon>Oculatellaceae</taxon>
        <taxon>Pegethrix</taxon>
    </lineage>
</organism>
<dbReference type="Pfam" id="PF00072">
    <property type="entry name" value="Response_reg"/>
    <property type="match status" value="1"/>
</dbReference>
<dbReference type="Proteomes" id="UP000707356">
    <property type="component" value="Unassembled WGS sequence"/>
</dbReference>
<dbReference type="AlphaFoldDB" id="A0A951P9X8"/>
<evidence type="ECO:0000256" key="2">
    <source>
        <dbReference type="PROSITE-ProRule" id="PRU00169"/>
    </source>
</evidence>
<proteinExistence type="predicted"/>
<sequence>MEVLLVEDDHLLAVGTARLLERLGGHQVVILSDPAAIFRHCETAAVDLVIMDINLPGAYWKGEKVDGALLCRYLKAQSQVPIIIVTAYCLPTQQQALLSQSGADYCYLKPVTDYEAFLAVMSQLDQQFNRKP</sequence>
<reference evidence="4" key="2">
    <citation type="journal article" date="2022" name="Microbiol. Resour. Announc.">
        <title>Metagenome Sequencing to Explore Phylogenomics of Terrestrial Cyanobacteria.</title>
        <authorList>
            <person name="Ward R.D."/>
            <person name="Stajich J.E."/>
            <person name="Johansen J.R."/>
            <person name="Huntemann M."/>
            <person name="Clum A."/>
            <person name="Foster B."/>
            <person name="Foster B."/>
            <person name="Roux S."/>
            <person name="Palaniappan K."/>
            <person name="Varghese N."/>
            <person name="Mukherjee S."/>
            <person name="Reddy T.B.K."/>
            <person name="Daum C."/>
            <person name="Copeland A."/>
            <person name="Chen I.A."/>
            <person name="Ivanova N.N."/>
            <person name="Kyrpides N.C."/>
            <person name="Shapiro N."/>
            <person name="Eloe-Fadrosh E.A."/>
            <person name="Pietrasiak N."/>
        </authorList>
    </citation>
    <scope>NUCLEOTIDE SEQUENCE</scope>
    <source>
        <strain evidence="4">GSE-TBD4-15B</strain>
    </source>
</reference>
<evidence type="ECO:0000313" key="4">
    <source>
        <dbReference type="EMBL" id="MBW4465363.1"/>
    </source>
</evidence>
<evidence type="ECO:0000313" key="5">
    <source>
        <dbReference type="Proteomes" id="UP000707356"/>
    </source>
</evidence>
<feature type="domain" description="Response regulatory" evidence="3">
    <location>
        <begin position="2"/>
        <end position="124"/>
    </location>
</feature>
<dbReference type="SMART" id="SM00448">
    <property type="entry name" value="REC"/>
    <property type="match status" value="1"/>
</dbReference>
<evidence type="ECO:0000256" key="1">
    <source>
        <dbReference type="ARBA" id="ARBA00022553"/>
    </source>
</evidence>
<accession>A0A951P9X8</accession>